<protein>
    <submittedName>
        <fullName evidence="1">Uncharacterized protein</fullName>
    </submittedName>
</protein>
<reference evidence="1 2" key="1">
    <citation type="submission" date="2020-06" db="EMBL/GenBank/DDBJ databases">
        <authorList>
            <person name="Li R."/>
            <person name="Bekaert M."/>
        </authorList>
    </citation>
    <scope>NUCLEOTIDE SEQUENCE [LARGE SCALE GENOMIC DNA]</scope>
    <source>
        <strain evidence="2">wild</strain>
    </source>
</reference>
<gene>
    <name evidence="1" type="ORF">MCOR_31889</name>
</gene>
<name>A0A6J8CPZ4_MYTCO</name>
<dbReference type="Proteomes" id="UP000507470">
    <property type="component" value="Unassembled WGS sequence"/>
</dbReference>
<keyword evidence="2" id="KW-1185">Reference proteome</keyword>
<evidence type="ECO:0000313" key="2">
    <source>
        <dbReference type="Proteomes" id="UP000507470"/>
    </source>
</evidence>
<dbReference type="AlphaFoldDB" id="A0A6J8CPZ4"/>
<accession>A0A6J8CPZ4</accession>
<organism evidence="1 2">
    <name type="scientific">Mytilus coruscus</name>
    <name type="common">Sea mussel</name>
    <dbReference type="NCBI Taxonomy" id="42192"/>
    <lineage>
        <taxon>Eukaryota</taxon>
        <taxon>Metazoa</taxon>
        <taxon>Spiralia</taxon>
        <taxon>Lophotrochozoa</taxon>
        <taxon>Mollusca</taxon>
        <taxon>Bivalvia</taxon>
        <taxon>Autobranchia</taxon>
        <taxon>Pteriomorphia</taxon>
        <taxon>Mytilida</taxon>
        <taxon>Mytiloidea</taxon>
        <taxon>Mytilidae</taxon>
        <taxon>Mytilinae</taxon>
        <taxon>Mytilus</taxon>
    </lineage>
</organism>
<sequence>MALLMFDDRVPTTMITGKIDWDVKRIIANTSKACKLNTEDSCITIHKELDNLIDTYVVKKEGVYHALNERIFNLLLRYFGKQMTEPLINYSCTSFIRERFELSNPLKNKEAYVFSCEQGGIQLQSSATWEKIDPNAVILCTIEYRNLYVNRMLTDLSGGYVNDVFKNPNRFHLFFFKFLNAKGRIELEQLLKKN</sequence>
<dbReference type="EMBL" id="CACVKT020005677">
    <property type="protein sequence ID" value="CAC5397459.1"/>
    <property type="molecule type" value="Genomic_DNA"/>
</dbReference>
<evidence type="ECO:0000313" key="1">
    <source>
        <dbReference type="EMBL" id="CAC5397459.1"/>
    </source>
</evidence>
<proteinExistence type="predicted"/>